<dbReference type="GO" id="GO:0006508">
    <property type="term" value="P:proteolysis"/>
    <property type="evidence" value="ECO:0007669"/>
    <property type="project" value="InterPro"/>
</dbReference>
<dbReference type="AlphaFoldDB" id="A0A2T2XG47"/>
<organism evidence="2 3">
    <name type="scientific">Sulfobacillus benefaciens</name>
    <dbReference type="NCBI Taxonomy" id="453960"/>
    <lineage>
        <taxon>Bacteria</taxon>
        <taxon>Bacillati</taxon>
        <taxon>Bacillota</taxon>
        <taxon>Clostridia</taxon>
        <taxon>Eubacteriales</taxon>
        <taxon>Clostridiales Family XVII. Incertae Sedis</taxon>
        <taxon>Sulfobacillus</taxon>
    </lineage>
</organism>
<dbReference type="InterPro" id="IPR013320">
    <property type="entry name" value="ConA-like_dom_sf"/>
</dbReference>
<dbReference type="Gene3D" id="2.60.120.700">
    <property type="entry name" value="Peptidase G1"/>
    <property type="match status" value="1"/>
</dbReference>
<evidence type="ECO:0000313" key="3">
    <source>
        <dbReference type="Proteomes" id="UP000242972"/>
    </source>
</evidence>
<feature type="region of interest" description="Disordered" evidence="1">
    <location>
        <begin position="47"/>
        <end position="96"/>
    </location>
</feature>
<dbReference type="GO" id="GO:0070007">
    <property type="term" value="F:glutamic-type endopeptidase activity"/>
    <property type="evidence" value="ECO:0007669"/>
    <property type="project" value="InterPro"/>
</dbReference>
<reference evidence="2 3" key="1">
    <citation type="journal article" date="2014" name="BMC Genomics">
        <title>Comparison of environmental and isolate Sulfobacillus genomes reveals diverse carbon, sulfur, nitrogen, and hydrogen metabolisms.</title>
        <authorList>
            <person name="Justice N.B."/>
            <person name="Norman A."/>
            <person name="Brown C.T."/>
            <person name="Singh A."/>
            <person name="Thomas B.C."/>
            <person name="Banfield J.F."/>
        </authorList>
    </citation>
    <scope>NUCLEOTIDE SEQUENCE [LARGE SCALE GENOMIC DNA]</scope>
    <source>
        <strain evidence="2">AMDSBA4</strain>
    </source>
</reference>
<dbReference type="InterPro" id="IPR000250">
    <property type="entry name" value="Peptidase_G1"/>
</dbReference>
<accession>A0A2T2XG47</accession>
<dbReference type="SUPFAM" id="SSF49899">
    <property type="entry name" value="Concanavalin A-like lectins/glucanases"/>
    <property type="match status" value="1"/>
</dbReference>
<protein>
    <submittedName>
        <fullName evidence="2">Uncharacterized protein</fullName>
    </submittedName>
</protein>
<sequence length="356" mass="36385">MSTGKRILSLLGVAVIAAGAFEAGRLMPQTSPLAAGHTPTSFVIKKTRWSPSNSSSNSNPGNPWITEPPQTITIPNASTAPQSESQNGQSGAVTVDSPSSNWAGVVQLGNSEQSVQASWEAPGFTQAAQPGSSIAEWIGLGGAQSSQLIQIGTITTANNQGSATTTVFWEELPSAAVQTATIPTGSAVTAQIVPDGTDQWRLILSLKGSSTPLIDKLVTLSPQQAQGVESSADWITEVPMGQTGLDSLAPVSSTVMTNVKANGVPLSQMNPQSLQTVGLYGNGGQLLAAPVSDTGSITVDTVYGNLPSSSDQTSGIQGFGGGFGPGSGWYQVQTTFPNSPWGGGGSNYSSSVTFGW</sequence>
<dbReference type="Pfam" id="PF01828">
    <property type="entry name" value="Peptidase_A4"/>
    <property type="match status" value="1"/>
</dbReference>
<evidence type="ECO:0000313" key="2">
    <source>
        <dbReference type="EMBL" id="PSR33412.1"/>
    </source>
</evidence>
<feature type="compositionally biased region" description="Low complexity" evidence="1">
    <location>
        <begin position="50"/>
        <end position="63"/>
    </location>
</feature>
<evidence type="ECO:0000256" key="1">
    <source>
        <dbReference type="SAM" id="MobiDB-lite"/>
    </source>
</evidence>
<proteinExistence type="predicted"/>
<dbReference type="EMBL" id="PXYW01000021">
    <property type="protein sequence ID" value="PSR33412.1"/>
    <property type="molecule type" value="Genomic_DNA"/>
</dbReference>
<dbReference type="InterPro" id="IPR038656">
    <property type="entry name" value="Peptidase_G1_sf"/>
</dbReference>
<gene>
    <name evidence="2" type="ORF">C7B46_10165</name>
</gene>
<name>A0A2T2XG47_9FIRM</name>
<feature type="compositionally biased region" description="Polar residues" evidence="1">
    <location>
        <begin position="68"/>
        <end position="96"/>
    </location>
</feature>
<dbReference type="Proteomes" id="UP000242972">
    <property type="component" value="Unassembled WGS sequence"/>
</dbReference>
<comment type="caution">
    <text evidence="2">The sequence shown here is derived from an EMBL/GenBank/DDBJ whole genome shotgun (WGS) entry which is preliminary data.</text>
</comment>